<dbReference type="InterPro" id="IPR042251">
    <property type="entry name" value="EutC_C"/>
</dbReference>
<dbReference type="GO" id="GO:0031471">
    <property type="term" value="C:ethanolamine degradation polyhedral organelle"/>
    <property type="evidence" value="ECO:0007669"/>
    <property type="project" value="UniProtKB-UniRule"/>
</dbReference>
<evidence type="ECO:0000256" key="4">
    <source>
        <dbReference type="ARBA" id="ARBA00024446"/>
    </source>
</evidence>
<dbReference type="InterPro" id="IPR042255">
    <property type="entry name" value="EutC_N"/>
</dbReference>
<feature type="binding site" evidence="5">
    <location>
        <position position="155"/>
    </location>
    <ligand>
        <name>adenosylcob(III)alamin</name>
        <dbReference type="ChEBI" id="CHEBI:18408"/>
    </ligand>
</feature>
<dbReference type="PIRSF" id="PIRSF018982">
    <property type="entry name" value="EutC"/>
    <property type="match status" value="1"/>
</dbReference>
<dbReference type="HAMAP" id="MF_00601">
    <property type="entry name" value="EutC"/>
    <property type="match status" value="1"/>
</dbReference>
<comment type="catalytic activity">
    <reaction evidence="5">
        <text>ethanolamine = acetaldehyde + NH4(+)</text>
        <dbReference type="Rhea" id="RHEA:15313"/>
        <dbReference type="ChEBI" id="CHEBI:15343"/>
        <dbReference type="ChEBI" id="CHEBI:28938"/>
        <dbReference type="ChEBI" id="CHEBI:57603"/>
        <dbReference type="EC" id="4.3.1.7"/>
    </reaction>
</comment>
<comment type="subcellular location">
    <subcellularLocation>
        <location evidence="5">Bacterial microcompartment</location>
    </subcellularLocation>
</comment>
<comment type="similarity">
    <text evidence="5">Belongs to the EutC family.</text>
</comment>
<comment type="pathway">
    <text evidence="5">Amine and polyamine degradation; ethanolamine degradation.</text>
</comment>
<dbReference type="Proteomes" id="UP000742631">
    <property type="component" value="Unassembled WGS sequence"/>
</dbReference>
<dbReference type="GO" id="GO:0031419">
    <property type="term" value="F:cobalamin binding"/>
    <property type="evidence" value="ECO:0007669"/>
    <property type="project" value="UniProtKB-UniRule"/>
</dbReference>
<evidence type="ECO:0000256" key="3">
    <source>
        <dbReference type="ARBA" id="ARBA00023285"/>
    </source>
</evidence>
<comment type="cofactor">
    <cofactor evidence="5">
        <name>adenosylcob(III)alamin</name>
        <dbReference type="ChEBI" id="CHEBI:18408"/>
    </cofactor>
    <text evidence="5">Binds between the large and small subunits.</text>
</comment>
<dbReference type="AlphaFoldDB" id="A0A921JDI4"/>
<keyword evidence="4 5" id="KW-1283">Bacterial microcompartment</keyword>
<evidence type="ECO:0000256" key="2">
    <source>
        <dbReference type="ARBA" id="ARBA00023239"/>
    </source>
</evidence>
<keyword evidence="3 5" id="KW-0170">Cobalt</keyword>
<dbReference type="GO" id="GO:0006520">
    <property type="term" value="P:amino acid metabolic process"/>
    <property type="evidence" value="ECO:0007669"/>
    <property type="project" value="InterPro"/>
</dbReference>
<accession>A0A921JDI4</accession>
<dbReference type="GO" id="GO:0009350">
    <property type="term" value="C:ethanolamine ammonia-lyase complex"/>
    <property type="evidence" value="ECO:0007669"/>
    <property type="project" value="UniProtKB-UniRule"/>
</dbReference>
<keyword evidence="2 5" id="KW-0456">Lyase</keyword>
<dbReference type="Gene3D" id="1.10.30.40">
    <property type="entry name" value="Ethanolamine ammonia-lyase light chain (EutC), N-terminal domain"/>
    <property type="match status" value="1"/>
</dbReference>
<dbReference type="Pfam" id="PF05985">
    <property type="entry name" value="EutC"/>
    <property type="match status" value="1"/>
</dbReference>
<organism evidence="6 7">
    <name type="scientific">Methylorubrum populi</name>
    <dbReference type="NCBI Taxonomy" id="223967"/>
    <lineage>
        <taxon>Bacteria</taxon>
        <taxon>Pseudomonadati</taxon>
        <taxon>Pseudomonadota</taxon>
        <taxon>Alphaproteobacteria</taxon>
        <taxon>Hyphomicrobiales</taxon>
        <taxon>Methylobacteriaceae</taxon>
        <taxon>Methylorubrum</taxon>
    </lineage>
</organism>
<dbReference type="GO" id="GO:0046336">
    <property type="term" value="P:ethanolamine catabolic process"/>
    <property type="evidence" value="ECO:0007669"/>
    <property type="project" value="UniProtKB-UniRule"/>
</dbReference>
<dbReference type="EMBL" id="DYYG01000010">
    <property type="protein sequence ID" value="HJE22625.1"/>
    <property type="molecule type" value="Genomic_DNA"/>
</dbReference>
<reference evidence="6" key="1">
    <citation type="journal article" date="2021" name="PeerJ">
        <title>Extensive microbial diversity within the chicken gut microbiome revealed by metagenomics and culture.</title>
        <authorList>
            <person name="Gilroy R."/>
            <person name="Ravi A."/>
            <person name="Getino M."/>
            <person name="Pursley I."/>
            <person name="Horton D.L."/>
            <person name="Alikhan N.F."/>
            <person name="Baker D."/>
            <person name="Gharbi K."/>
            <person name="Hall N."/>
            <person name="Watson M."/>
            <person name="Adriaenssens E.M."/>
            <person name="Foster-Nyarko E."/>
            <person name="Jarju S."/>
            <person name="Secka A."/>
            <person name="Antonio M."/>
            <person name="Oren A."/>
            <person name="Chaudhuri R.R."/>
            <person name="La Ragione R."/>
            <person name="Hildebrand F."/>
            <person name="Pallen M.J."/>
        </authorList>
    </citation>
    <scope>NUCLEOTIDE SEQUENCE</scope>
    <source>
        <strain evidence="6">316</strain>
    </source>
</reference>
<evidence type="ECO:0000313" key="7">
    <source>
        <dbReference type="Proteomes" id="UP000742631"/>
    </source>
</evidence>
<comment type="function">
    <text evidence="5">Catalyzes the deamination of various vicinal amino-alcohols to oxo compounds. Allows this organism to utilize ethanolamine as the sole source of nitrogen and carbon in the presence of external vitamin B12.</text>
</comment>
<gene>
    <name evidence="5 6" type="primary">eutC</name>
    <name evidence="6" type="ORF">K8W01_03040</name>
</gene>
<feature type="binding site" evidence="5">
    <location>
        <position position="176"/>
    </location>
    <ligand>
        <name>adenosylcob(III)alamin</name>
        <dbReference type="ChEBI" id="CHEBI:18408"/>
    </ligand>
</feature>
<sequence>MSTPSDDLWQRLARLTPARIGLGRAGAGLPTREVLKFGLAHAQARDAVHTPMDAAEIAAAIAALGYATVTVTSGAEDRATYLRRPDYGRRLSPESRKALSEAAREPIDLALVVADGLSARAVHEGAAAMLAAFKPHLDKAGWSLAPVVVASQARVALGDAAGAALKARAVVVLIGERPGLSSPDSLGLYVTFDPKPGRSDAERNCISNVRPAGLSFDLAAFKLNWLLTQAFSRGLTGVALKDESDRLIESAKPDVAMPDVAIGAP</sequence>
<name>A0A921JDI4_9HYPH</name>
<dbReference type="GO" id="GO:0008851">
    <property type="term" value="F:ethanolamine ammonia-lyase activity"/>
    <property type="evidence" value="ECO:0007669"/>
    <property type="project" value="UniProtKB-UniRule"/>
</dbReference>
<comment type="caution">
    <text evidence="6">The sequence shown here is derived from an EMBL/GenBank/DDBJ whole genome shotgun (WGS) entry which is preliminary data.</text>
</comment>
<keyword evidence="1 5" id="KW-0846">Cobalamin</keyword>
<dbReference type="PANTHER" id="PTHR39330:SF1">
    <property type="entry name" value="ETHANOLAMINE AMMONIA-LYASE SMALL SUBUNIT"/>
    <property type="match status" value="1"/>
</dbReference>
<proteinExistence type="inferred from homology"/>
<evidence type="ECO:0000313" key="6">
    <source>
        <dbReference type="EMBL" id="HJE22625.1"/>
    </source>
</evidence>
<dbReference type="PANTHER" id="PTHR39330">
    <property type="entry name" value="ETHANOLAMINE AMMONIA-LYASE LIGHT CHAIN"/>
    <property type="match status" value="1"/>
</dbReference>
<reference evidence="6" key="2">
    <citation type="submission" date="2021-09" db="EMBL/GenBank/DDBJ databases">
        <authorList>
            <person name="Gilroy R."/>
        </authorList>
    </citation>
    <scope>NUCLEOTIDE SEQUENCE</scope>
    <source>
        <strain evidence="6">316</strain>
    </source>
</reference>
<comment type="subunit">
    <text evidence="5">The basic unit is a heterodimer which dimerizes to form tetramers. The heterotetramers trimerize; 6 large subunits form a core ring with 6 small subunits projecting outwards.</text>
</comment>
<evidence type="ECO:0000256" key="5">
    <source>
        <dbReference type="HAMAP-Rule" id="MF_00601"/>
    </source>
</evidence>
<dbReference type="EC" id="4.3.1.7" evidence="5"/>
<evidence type="ECO:0000256" key="1">
    <source>
        <dbReference type="ARBA" id="ARBA00022628"/>
    </source>
</evidence>
<dbReference type="InterPro" id="IPR009246">
    <property type="entry name" value="EutC"/>
</dbReference>
<feature type="binding site" evidence="5">
    <location>
        <position position="205"/>
    </location>
    <ligand>
        <name>adenosylcob(III)alamin</name>
        <dbReference type="ChEBI" id="CHEBI:18408"/>
    </ligand>
</feature>
<dbReference type="NCBIfam" id="NF003971">
    <property type="entry name" value="PRK05465.1"/>
    <property type="match status" value="1"/>
</dbReference>
<dbReference type="Gene3D" id="3.40.50.11240">
    <property type="entry name" value="Ethanolamine ammonia-lyase light chain (EutC)"/>
    <property type="match status" value="1"/>
</dbReference>
<protein>
    <recommendedName>
        <fullName evidence="5">Ethanolamine ammonia-lyase small subunit</fullName>
        <shortName evidence="5">EAL small subunit</shortName>
        <ecNumber evidence="5">4.3.1.7</ecNumber>
    </recommendedName>
</protein>